<dbReference type="Proteomes" id="UP000320160">
    <property type="component" value="Unassembled WGS sequence"/>
</dbReference>
<gene>
    <name evidence="2" type="ORF">FOM92_09140</name>
</gene>
<proteinExistence type="predicted"/>
<sequence>MKTGSYAVMHLLVAIAVAYALTLDWRQAIAIGLIEPFVQTFAFAAHDRYWRRRAAKSKSA</sequence>
<organism evidence="2 3">
    <name type="scientific">Sphingorhabdus contaminans</name>
    <dbReference type="NCBI Taxonomy" id="1343899"/>
    <lineage>
        <taxon>Bacteria</taxon>
        <taxon>Pseudomonadati</taxon>
        <taxon>Pseudomonadota</taxon>
        <taxon>Alphaproteobacteria</taxon>
        <taxon>Sphingomonadales</taxon>
        <taxon>Sphingomonadaceae</taxon>
        <taxon>Sphingorhabdus</taxon>
    </lineage>
</organism>
<comment type="caution">
    <text evidence="2">The sequence shown here is derived from an EMBL/GenBank/DDBJ whole genome shotgun (WGS) entry which is preliminary data.</text>
</comment>
<evidence type="ECO:0000259" key="1">
    <source>
        <dbReference type="Pfam" id="PF09834"/>
    </source>
</evidence>
<feature type="domain" description="DUF2061" evidence="1">
    <location>
        <begin position="1"/>
        <end position="50"/>
    </location>
</feature>
<keyword evidence="3" id="KW-1185">Reference proteome</keyword>
<accession>A0A553WD42</accession>
<protein>
    <submittedName>
        <fullName evidence="2">DUF2061 domain-containing protein</fullName>
    </submittedName>
</protein>
<dbReference type="EMBL" id="VKKU01000002">
    <property type="protein sequence ID" value="TSB02562.1"/>
    <property type="molecule type" value="Genomic_DNA"/>
</dbReference>
<dbReference type="Pfam" id="PF09834">
    <property type="entry name" value="DUF2061"/>
    <property type="match status" value="1"/>
</dbReference>
<evidence type="ECO:0000313" key="2">
    <source>
        <dbReference type="EMBL" id="TSB02562.1"/>
    </source>
</evidence>
<dbReference type="OrthoDB" id="9133582at2"/>
<evidence type="ECO:0000313" key="3">
    <source>
        <dbReference type="Proteomes" id="UP000320160"/>
    </source>
</evidence>
<reference evidence="2 3" key="1">
    <citation type="submission" date="2019-07" db="EMBL/GenBank/DDBJ databases">
        <authorList>
            <person name="Park M."/>
        </authorList>
    </citation>
    <scope>NUCLEOTIDE SEQUENCE [LARGE SCALE GENOMIC DNA]</scope>
    <source>
        <strain evidence="2 3">KCTC32445</strain>
    </source>
</reference>
<dbReference type="InterPro" id="IPR018638">
    <property type="entry name" value="DUF2061_membrane"/>
</dbReference>
<name>A0A553WD42_9SPHN</name>
<dbReference type="AlphaFoldDB" id="A0A553WD42"/>